<dbReference type="OrthoDB" id="6114058at2759"/>
<feature type="transmembrane region" description="Helical" evidence="7">
    <location>
        <begin position="100"/>
        <end position="125"/>
    </location>
</feature>
<evidence type="ECO:0000256" key="1">
    <source>
        <dbReference type="ARBA" id="ARBA00004141"/>
    </source>
</evidence>
<evidence type="ECO:0000256" key="6">
    <source>
        <dbReference type="ARBA" id="ARBA00023136"/>
    </source>
</evidence>
<dbReference type="InterPro" id="IPR007007">
    <property type="entry name" value="Ninjurin"/>
</dbReference>
<dbReference type="FunCoup" id="A0A7R8V6S5">
    <property type="interactions" value="5"/>
</dbReference>
<dbReference type="Proteomes" id="UP000594454">
    <property type="component" value="Chromosome 6"/>
</dbReference>
<evidence type="ECO:0000313" key="8">
    <source>
        <dbReference type="EMBL" id="CAD7093042.1"/>
    </source>
</evidence>
<accession>A0A7R8V6S5</accession>
<evidence type="ECO:0000256" key="2">
    <source>
        <dbReference type="ARBA" id="ARBA00008141"/>
    </source>
</evidence>
<evidence type="ECO:0008006" key="10">
    <source>
        <dbReference type="Google" id="ProtNLM"/>
    </source>
</evidence>
<reference evidence="8 9" key="1">
    <citation type="submission" date="2020-11" db="EMBL/GenBank/DDBJ databases">
        <authorList>
            <person name="Wallbank WR R."/>
            <person name="Pardo Diaz C."/>
            <person name="Kozak K."/>
            <person name="Martin S."/>
            <person name="Jiggins C."/>
            <person name="Moest M."/>
            <person name="Warren A I."/>
            <person name="Generalovic N T."/>
            <person name="Byers J.R.P. K."/>
            <person name="Montejo-Kovacevich G."/>
            <person name="Yen C E."/>
        </authorList>
    </citation>
    <scope>NUCLEOTIDE SEQUENCE [LARGE SCALE GENOMIC DNA]</scope>
</reference>
<proteinExistence type="inferred from homology"/>
<feature type="transmembrane region" description="Helical" evidence="7">
    <location>
        <begin position="63"/>
        <end position="88"/>
    </location>
</feature>
<evidence type="ECO:0000256" key="3">
    <source>
        <dbReference type="ARBA" id="ARBA00022692"/>
    </source>
</evidence>
<evidence type="ECO:0000313" key="9">
    <source>
        <dbReference type="Proteomes" id="UP000594454"/>
    </source>
</evidence>
<dbReference type="PANTHER" id="PTHR12316:SF17">
    <property type="entry name" value="NINJURIN C, ISOFORM D"/>
    <property type="match status" value="1"/>
</dbReference>
<dbReference type="EMBL" id="LR899014">
    <property type="protein sequence ID" value="CAD7093042.1"/>
    <property type="molecule type" value="Genomic_DNA"/>
</dbReference>
<comment type="subcellular location">
    <subcellularLocation>
        <location evidence="1">Membrane</location>
        <topology evidence="1">Multi-pass membrane protein</topology>
    </subcellularLocation>
</comment>
<dbReference type="GO" id="GO:0042246">
    <property type="term" value="P:tissue regeneration"/>
    <property type="evidence" value="ECO:0007669"/>
    <property type="project" value="InterPro"/>
</dbReference>
<keyword evidence="6 7" id="KW-0472">Membrane</keyword>
<evidence type="ECO:0000256" key="7">
    <source>
        <dbReference type="SAM" id="Phobius"/>
    </source>
</evidence>
<dbReference type="GO" id="GO:0007155">
    <property type="term" value="P:cell adhesion"/>
    <property type="evidence" value="ECO:0007669"/>
    <property type="project" value="UniProtKB-KW"/>
</dbReference>
<evidence type="ECO:0000256" key="4">
    <source>
        <dbReference type="ARBA" id="ARBA00022889"/>
    </source>
</evidence>
<dbReference type="InParanoid" id="A0A7R8V6S5"/>
<dbReference type="Pfam" id="PF04923">
    <property type="entry name" value="Ninjurin"/>
    <property type="match status" value="1"/>
</dbReference>
<dbReference type="GO" id="GO:0016020">
    <property type="term" value="C:membrane"/>
    <property type="evidence" value="ECO:0007669"/>
    <property type="project" value="UniProtKB-SubCell"/>
</dbReference>
<keyword evidence="4" id="KW-0130">Cell adhesion</keyword>
<dbReference type="PANTHER" id="PTHR12316">
    <property type="entry name" value="NINJURIN-RELATED"/>
    <property type="match status" value="1"/>
</dbReference>
<protein>
    <recommendedName>
        <fullName evidence="10">Ninjurin-2</fullName>
    </recommendedName>
</protein>
<comment type="similarity">
    <text evidence="2">Belongs to the ninjurin family.</text>
</comment>
<organism evidence="8 9">
    <name type="scientific">Hermetia illucens</name>
    <name type="common">Black soldier fly</name>
    <dbReference type="NCBI Taxonomy" id="343691"/>
    <lineage>
        <taxon>Eukaryota</taxon>
        <taxon>Metazoa</taxon>
        <taxon>Ecdysozoa</taxon>
        <taxon>Arthropoda</taxon>
        <taxon>Hexapoda</taxon>
        <taxon>Insecta</taxon>
        <taxon>Pterygota</taxon>
        <taxon>Neoptera</taxon>
        <taxon>Endopterygota</taxon>
        <taxon>Diptera</taxon>
        <taxon>Brachycera</taxon>
        <taxon>Stratiomyomorpha</taxon>
        <taxon>Stratiomyidae</taxon>
        <taxon>Hermetiinae</taxon>
        <taxon>Hermetia</taxon>
    </lineage>
</organism>
<feature type="transmembrane region" description="Helical" evidence="7">
    <location>
        <begin position="202"/>
        <end position="223"/>
    </location>
</feature>
<name>A0A7R8V6S5_HERIL</name>
<dbReference type="AlphaFoldDB" id="A0A7R8V6S5"/>
<gene>
    <name evidence="8" type="ORF">HERILL_LOCUS15354</name>
</gene>
<keyword evidence="3 7" id="KW-0812">Transmembrane</keyword>
<keyword evidence="9" id="KW-1185">Reference proteome</keyword>
<feature type="transmembrane region" description="Helical" evidence="7">
    <location>
        <begin position="172"/>
        <end position="190"/>
    </location>
</feature>
<keyword evidence="5 7" id="KW-1133">Transmembrane helix</keyword>
<sequence length="242" mass="26987">MTSILNTNNENREQTEMKSMDANRYATKKTIAQGMLDIALLTANASQLKYILQVGERHEFYKLMLILISSSIVLQLIVGILFVVIGSLNINRKKDQTAAVYLNDIILVMVFLISLVNVIISGFGMEHSNQPLVLLQDVNSNFITIKFMFPFHSKYFDNIAKLTTAAITNLNILQVATAAVLMFLGLVNMHKGPEHRVLADRLNHISTGLIFLAMFCDVIKMNFSLTPAVHADRVDDGTVKNG</sequence>
<evidence type="ECO:0000256" key="5">
    <source>
        <dbReference type="ARBA" id="ARBA00022989"/>
    </source>
</evidence>